<dbReference type="InterPro" id="IPR025700">
    <property type="entry name" value="Lys/Orn_oxygenase"/>
</dbReference>
<evidence type="ECO:0000256" key="8">
    <source>
        <dbReference type="ARBA" id="ARBA00022827"/>
    </source>
</evidence>
<evidence type="ECO:0000256" key="4">
    <source>
        <dbReference type="ARBA" id="ARBA00007588"/>
    </source>
</evidence>
<dbReference type="Gene3D" id="3.50.50.60">
    <property type="entry name" value="FAD/NAD(P)-binding domain"/>
    <property type="match status" value="2"/>
</dbReference>
<keyword evidence="6" id="KW-0285">Flavoprotein</keyword>
<keyword evidence="13" id="KW-0539">Nucleus</keyword>
<dbReference type="PANTHER" id="PTHR38663">
    <property type="match status" value="1"/>
</dbReference>
<comment type="subcellular location">
    <subcellularLocation>
        <location evidence="2">Membrane</location>
        <topology evidence="2">Multi-pass membrane protein</topology>
    </subcellularLocation>
</comment>
<comment type="pathway">
    <text evidence="3">Siderophore biosynthesis.</text>
</comment>
<dbReference type="GO" id="GO:0000981">
    <property type="term" value="F:DNA-binding transcription factor activity, RNA polymerase II-specific"/>
    <property type="evidence" value="ECO:0007669"/>
    <property type="project" value="InterPro"/>
</dbReference>
<dbReference type="GO" id="GO:0016491">
    <property type="term" value="F:oxidoreductase activity"/>
    <property type="evidence" value="ECO:0007669"/>
    <property type="project" value="UniProtKB-KW"/>
</dbReference>
<dbReference type="SUPFAM" id="SSF57701">
    <property type="entry name" value="Zn2/Cys6 DNA-binding domain"/>
    <property type="match status" value="1"/>
</dbReference>
<evidence type="ECO:0000256" key="12">
    <source>
        <dbReference type="ARBA" id="ARBA00023136"/>
    </source>
</evidence>
<dbReference type="GO" id="GO:0016020">
    <property type="term" value="C:membrane"/>
    <property type="evidence" value="ECO:0007669"/>
    <property type="project" value="UniProtKB-SubCell"/>
</dbReference>
<keyword evidence="10 16" id="KW-1133">Transmembrane helix</keyword>
<keyword evidence="8" id="KW-0274">FAD</keyword>
<dbReference type="InterPro" id="IPR036188">
    <property type="entry name" value="FAD/NAD-bd_sf"/>
</dbReference>
<name>A0A395MQM2_9HYPO</name>
<protein>
    <recommendedName>
        <fullName evidence="5">L-ornithine N(5)-monooxygenase [NAD(P)H]</fullName>
        <ecNumber evidence="5">1.14.13.196</ecNumber>
    </recommendedName>
</protein>
<comment type="catalytic activity">
    <reaction evidence="14">
        <text>L-ornithine + NADPH + O2 = N(5)-hydroxy-L-ornithine + NADP(+) + H2O</text>
        <dbReference type="Rhea" id="RHEA:41508"/>
        <dbReference type="ChEBI" id="CHEBI:15377"/>
        <dbReference type="ChEBI" id="CHEBI:15379"/>
        <dbReference type="ChEBI" id="CHEBI:46911"/>
        <dbReference type="ChEBI" id="CHEBI:57783"/>
        <dbReference type="ChEBI" id="CHEBI:58349"/>
        <dbReference type="ChEBI" id="CHEBI:78275"/>
        <dbReference type="EC" id="1.14.13.196"/>
    </reaction>
</comment>
<gene>
    <name evidence="18" type="ORF">FIE12Z_5437</name>
</gene>
<dbReference type="InterPro" id="IPR036864">
    <property type="entry name" value="Zn2-C6_fun-type_DNA-bd_sf"/>
</dbReference>
<feature type="transmembrane region" description="Helical" evidence="16">
    <location>
        <begin position="1265"/>
        <end position="1285"/>
    </location>
</feature>
<feature type="domain" description="Zn(2)-C6 fungal-type" evidence="17">
    <location>
        <begin position="521"/>
        <end position="548"/>
    </location>
</feature>
<evidence type="ECO:0000256" key="16">
    <source>
        <dbReference type="SAM" id="Phobius"/>
    </source>
</evidence>
<feature type="transmembrane region" description="Helical" evidence="16">
    <location>
        <begin position="1079"/>
        <end position="1098"/>
    </location>
</feature>
<evidence type="ECO:0000256" key="13">
    <source>
        <dbReference type="ARBA" id="ARBA00023242"/>
    </source>
</evidence>
<keyword evidence="11" id="KW-0560">Oxidoreductase</keyword>
<feature type="transmembrane region" description="Helical" evidence="16">
    <location>
        <begin position="1110"/>
        <end position="1131"/>
    </location>
</feature>
<dbReference type="Pfam" id="PF13434">
    <property type="entry name" value="Lys_Orn_oxgnase"/>
    <property type="match status" value="1"/>
</dbReference>
<evidence type="ECO:0000256" key="1">
    <source>
        <dbReference type="ARBA" id="ARBA00001974"/>
    </source>
</evidence>
<comment type="caution">
    <text evidence="18">The sequence shown here is derived from an EMBL/GenBank/DDBJ whole genome shotgun (WGS) entry which is preliminary data.</text>
</comment>
<dbReference type="EC" id="1.14.13.196" evidence="5"/>
<evidence type="ECO:0000256" key="5">
    <source>
        <dbReference type="ARBA" id="ARBA00012881"/>
    </source>
</evidence>
<comment type="catalytic activity">
    <reaction evidence="15">
        <text>L-ornithine + NADH + O2 = N(5)-hydroxy-L-ornithine + NAD(+) + H2O</text>
        <dbReference type="Rhea" id="RHEA:41512"/>
        <dbReference type="ChEBI" id="CHEBI:15377"/>
        <dbReference type="ChEBI" id="CHEBI:15379"/>
        <dbReference type="ChEBI" id="CHEBI:46911"/>
        <dbReference type="ChEBI" id="CHEBI:57540"/>
        <dbReference type="ChEBI" id="CHEBI:57945"/>
        <dbReference type="ChEBI" id="CHEBI:78275"/>
        <dbReference type="EC" id="1.14.13.196"/>
    </reaction>
</comment>
<feature type="transmembrane region" description="Helical" evidence="16">
    <location>
        <begin position="1222"/>
        <end position="1244"/>
    </location>
</feature>
<feature type="transmembrane region" description="Helical" evidence="16">
    <location>
        <begin position="1137"/>
        <end position="1156"/>
    </location>
</feature>
<dbReference type="Proteomes" id="UP000265631">
    <property type="component" value="Unassembled WGS sequence"/>
</dbReference>
<evidence type="ECO:0000313" key="19">
    <source>
        <dbReference type="Proteomes" id="UP000265631"/>
    </source>
</evidence>
<evidence type="ECO:0000256" key="14">
    <source>
        <dbReference type="ARBA" id="ARBA00047598"/>
    </source>
</evidence>
<dbReference type="Pfam" id="PF04479">
    <property type="entry name" value="RTA1"/>
    <property type="match status" value="1"/>
</dbReference>
<dbReference type="Gene3D" id="4.10.240.10">
    <property type="entry name" value="Zn(2)-C6 fungal-type DNA-binding domain"/>
    <property type="match status" value="1"/>
</dbReference>
<evidence type="ECO:0000256" key="9">
    <source>
        <dbReference type="ARBA" id="ARBA00022857"/>
    </source>
</evidence>
<feature type="transmembrane region" description="Helical" evidence="16">
    <location>
        <begin position="1305"/>
        <end position="1325"/>
    </location>
</feature>
<dbReference type="InterPro" id="IPR007568">
    <property type="entry name" value="RTA1"/>
</dbReference>
<evidence type="ECO:0000256" key="3">
    <source>
        <dbReference type="ARBA" id="ARBA00004924"/>
    </source>
</evidence>
<evidence type="ECO:0000313" key="18">
    <source>
        <dbReference type="EMBL" id="RFN50258.1"/>
    </source>
</evidence>
<keyword evidence="7 16" id="KW-0812">Transmembrane</keyword>
<reference evidence="18 19" key="1">
    <citation type="journal article" date="2018" name="PLoS Pathog.">
        <title>Evolution of structural diversity of trichothecenes, a family of toxins produced by plant pathogenic and entomopathogenic fungi.</title>
        <authorList>
            <person name="Proctor R.H."/>
            <person name="McCormick S.P."/>
            <person name="Kim H.S."/>
            <person name="Cardoza R.E."/>
            <person name="Stanley A.M."/>
            <person name="Lindo L."/>
            <person name="Kelly A."/>
            <person name="Brown D.W."/>
            <person name="Lee T."/>
            <person name="Vaughan M.M."/>
            <person name="Alexander N.J."/>
            <person name="Busman M."/>
            <person name="Gutierrez S."/>
        </authorList>
    </citation>
    <scope>NUCLEOTIDE SEQUENCE [LARGE SCALE GENOMIC DNA]</scope>
    <source>
        <strain evidence="18 19">NRRL 13405</strain>
    </source>
</reference>
<evidence type="ECO:0000256" key="10">
    <source>
        <dbReference type="ARBA" id="ARBA00022989"/>
    </source>
</evidence>
<evidence type="ECO:0000256" key="6">
    <source>
        <dbReference type="ARBA" id="ARBA00022630"/>
    </source>
</evidence>
<keyword evidence="19" id="KW-1185">Reference proteome</keyword>
<dbReference type="InterPro" id="IPR001138">
    <property type="entry name" value="Zn2Cys6_DnaBD"/>
</dbReference>
<comment type="similarity">
    <text evidence="4">Belongs to the lysine N(6)-hydroxylase/L-ornithine N(5)-oxygenase family.</text>
</comment>
<dbReference type="GO" id="GO:0008270">
    <property type="term" value="F:zinc ion binding"/>
    <property type="evidence" value="ECO:0007669"/>
    <property type="project" value="InterPro"/>
</dbReference>
<dbReference type="CDD" id="cd00067">
    <property type="entry name" value="GAL4"/>
    <property type="match status" value="1"/>
</dbReference>
<evidence type="ECO:0000256" key="2">
    <source>
        <dbReference type="ARBA" id="ARBA00004141"/>
    </source>
</evidence>
<dbReference type="PANTHER" id="PTHR38663:SF1">
    <property type="entry name" value="L-ORNITHINE N(5)-MONOOXYGENASE"/>
    <property type="match status" value="1"/>
</dbReference>
<proteinExistence type="inferred from homology"/>
<dbReference type="Pfam" id="PF00172">
    <property type="entry name" value="Zn_clus"/>
    <property type="match status" value="1"/>
</dbReference>
<evidence type="ECO:0000259" key="17">
    <source>
        <dbReference type="Pfam" id="PF00172"/>
    </source>
</evidence>
<dbReference type="EMBL" id="PXXK01000142">
    <property type="protein sequence ID" value="RFN50258.1"/>
    <property type="molecule type" value="Genomic_DNA"/>
</dbReference>
<sequence length="1390" mass="156907">MDSIKTEEEIYDVLIIGAGPCGLAISARLHEHTPAALFTDEEHRRFHWISKYGNKMPLKHVRSGKITAPKTQTQKPQYKMLVLDADSDTWMGRWNRLFKMYDISHLRSPMLWHVDPLDRDALLAHAYANERENELVEIRNCVGKEVSKHGRKKSSQKACGRRQEARVDINVRERNDYYNPSTALFCDHCEKVAARYRLGPDIIRKEALEHLDYSEVKGVSLDGEKIFTVTSNKVRRYARTVVLAVGPANVAKIPHIPSMPDTELPQTCHSMHITEFPDPLVKQRIAARRQTNILVVGGGLTSAQLTDLAIRKGVTKVWHVMRGPLRIKHFDVSLEWMGKFKNAKQAQFYYADSDDERIEMIKEARGGGSITPVFHKRLKKHLATKKLELFTETNLVDASFDAETGTWTVQTNPPVEMPAMDYMYFATGIQTDFSSLPYLQTILEKHPIEGRGGFPCINNDLMWNDEVPLFMMGRLAALRLGPAAPNLGGAQIGAERVAWAIEDRIPRPGEEAVEDHRKGSRKIKCDETWPKCKRCTTSGRVCDGYSPPPAGSISWDRLLRAPQPRLIPVTDAREVRSLSFFHHAVAPALSGPFDGSFWTYFVARMTHAEPAARHAVLAISQLFEDFEYSKPETDRFAIMHYNKAIHLLVQGPPASVDTVLLVCILFICVEFLRGNRAAAITHARHGLQLLNSAGHNSRLTNTYHQISVFPTFLMDESVGCPLDKGTKKEGDYPIFSSTNEAQYAMDDLCFRGVRVIRSGSVYRLEKPFEDPPQEVYDAQASVLQDLASWKQGFDKLQCTRPVAVREDSAALALMARHYSIRMFVRECLKKDEMCFDDNKDEFLATLTWARKTAEILESCRKKPARFTFETGFNTMLHVMVYKCRYLPLRLEGLALMRRLSSERESLWDTSLIYSLSRRIVEVEHGIDLSGDYDANDQTLPPSSKRIKGFCLGDSKEALVWDTSSRTIDFIMESPEGGFKMHSNIRALLLYLLSASFTTASPAPTQTNPHQITLAPRQTEAPQGWFTTTKNIATIGGTTEKYFTQPAKTIQIVIPTCIQTHEPDENGYLPPGTCNANWNYYPSFSAAAAFAVLFAVVTGMHVWQAARYKKAWCWVIIMAGIWETTAFTFRAISTKHQQSIGVLLVFQIFILLAPVWVNAYAYMTLGRMVHYFIPTHTLLGMPAVTLAAIFVGLDIVSFIVQLIGGSMAGPGSPPDKQLEAIHIYMGGIGLQEFFIVVFVILCICFQRKMHGIRGETGIKTMLTSDWGRLLCALYFSLATISIRIIYRLIEFSGGMGHDNPLVTHEVYFYILEAAPMFLALVAFNVVHPGRIMQGPLADMPGLFSFIKEKFRGKGKQLLDDRSDSEVEMGRRYEPTRVEVQLKEPSRYREGL</sequence>
<keyword evidence="12 16" id="KW-0472">Membrane</keyword>
<evidence type="ECO:0000256" key="7">
    <source>
        <dbReference type="ARBA" id="ARBA00022692"/>
    </source>
</evidence>
<organism evidence="18 19">
    <name type="scientific">Fusarium flagelliforme</name>
    <dbReference type="NCBI Taxonomy" id="2675880"/>
    <lineage>
        <taxon>Eukaryota</taxon>
        <taxon>Fungi</taxon>
        <taxon>Dikarya</taxon>
        <taxon>Ascomycota</taxon>
        <taxon>Pezizomycotina</taxon>
        <taxon>Sordariomycetes</taxon>
        <taxon>Hypocreomycetidae</taxon>
        <taxon>Hypocreales</taxon>
        <taxon>Nectriaceae</taxon>
        <taxon>Fusarium</taxon>
        <taxon>Fusarium incarnatum-equiseti species complex</taxon>
    </lineage>
</organism>
<evidence type="ECO:0000256" key="15">
    <source>
        <dbReference type="ARBA" id="ARBA00049248"/>
    </source>
</evidence>
<evidence type="ECO:0000256" key="11">
    <source>
        <dbReference type="ARBA" id="ARBA00023002"/>
    </source>
</evidence>
<keyword evidence="9" id="KW-0521">NADP</keyword>
<comment type="cofactor">
    <cofactor evidence="1">
        <name>FAD</name>
        <dbReference type="ChEBI" id="CHEBI:57692"/>
    </cofactor>
</comment>
<accession>A0A395MQM2</accession>
<dbReference type="SUPFAM" id="SSF51905">
    <property type="entry name" value="FAD/NAD(P)-binding domain"/>
    <property type="match status" value="2"/>
</dbReference>
<feature type="transmembrane region" description="Helical" evidence="16">
    <location>
        <begin position="1177"/>
        <end position="1202"/>
    </location>
</feature>